<feature type="transmembrane region" description="Helical" evidence="1">
    <location>
        <begin position="12"/>
        <end position="39"/>
    </location>
</feature>
<organism evidence="2 3">
    <name type="scientific">Entomoplasma ellychniae</name>
    <dbReference type="NCBI Taxonomy" id="2114"/>
    <lineage>
        <taxon>Bacteria</taxon>
        <taxon>Bacillati</taxon>
        <taxon>Mycoplasmatota</taxon>
        <taxon>Mollicutes</taxon>
        <taxon>Entomoplasmatales</taxon>
        <taxon>Entomoplasmataceae</taxon>
        <taxon>Entomoplasma</taxon>
    </lineage>
</organism>
<name>A0A8E2QY50_9MOLU</name>
<gene>
    <name evidence="2" type="ORF">EELLY_v1c06940</name>
</gene>
<dbReference type="EMBL" id="PHND01000001">
    <property type="protein sequence ID" value="PPE05008.1"/>
    <property type="molecule type" value="Genomic_DNA"/>
</dbReference>
<keyword evidence="1" id="KW-1133">Transmembrane helix</keyword>
<comment type="caution">
    <text evidence="2">The sequence shown here is derived from an EMBL/GenBank/DDBJ whole genome shotgun (WGS) entry which is preliminary data.</text>
</comment>
<dbReference type="AlphaFoldDB" id="A0A8E2QY50"/>
<evidence type="ECO:0000256" key="1">
    <source>
        <dbReference type="SAM" id="Phobius"/>
    </source>
</evidence>
<keyword evidence="1" id="KW-0812">Transmembrane</keyword>
<dbReference type="RefSeq" id="WP_104206084.1">
    <property type="nucleotide sequence ID" value="NZ_PHND01000001.1"/>
</dbReference>
<keyword evidence="3" id="KW-1185">Reference proteome</keyword>
<evidence type="ECO:0000313" key="3">
    <source>
        <dbReference type="Proteomes" id="UP000239010"/>
    </source>
</evidence>
<evidence type="ECO:0000313" key="2">
    <source>
        <dbReference type="EMBL" id="PPE05008.1"/>
    </source>
</evidence>
<sequence>MSESANFKLPIWAIVIIVVLSLIGLVFALWGVMSSFYVASKQKANKETNWAQHLRKKPSFSLNEIFNYKQGVYALTFKGINVEDFFIPVYIFTTDNLGKEITKLISEINEDRTHKIRNYMDLKDIEFNRVVIIQLFEEKDNQKMKEWIKKIDSKNRGFN</sequence>
<protein>
    <submittedName>
        <fullName evidence="2">Uncharacterized protein</fullName>
    </submittedName>
</protein>
<reference evidence="2 3" key="1">
    <citation type="submission" date="2017-11" db="EMBL/GenBank/DDBJ databases">
        <title>Genome sequence of Entomoplasma ellychniae ELCN-1 (ATCC 43707).</title>
        <authorList>
            <person name="Lo W.-S."/>
            <person name="Gasparich G.E."/>
            <person name="Kuo C.-H."/>
        </authorList>
    </citation>
    <scope>NUCLEOTIDE SEQUENCE [LARGE SCALE GENOMIC DNA]</scope>
    <source>
        <strain evidence="2 3">ELCN-1</strain>
    </source>
</reference>
<keyword evidence="1" id="KW-0472">Membrane</keyword>
<proteinExistence type="predicted"/>
<accession>A0A8E2QY50</accession>
<dbReference type="Proteomes" id="UP000239010">
    <property type="component" value="Unassembled WGS sequence"/>
</dbReference>